<evidence type="ECO:0000313" key="3">
    <source>
        <dbReference type="Proteomes" id="UP001498476"/>
    </source>
</evidence>
<accession>A0ABR1H6D4</accession>
<dbReference type="SUPFAM" id="SSF54416">
    <property type="entry name" value="Amine oxidase N-terminal region"/>
    <property type="match status" value="1"/>
</dbReference>
<gene>
    <name evidence="2" type="ORF">QQX98_005080</name>
</gene>
<dbReference type="Gene3D" id="3.10.450.40">
    <property type="match status" value="1"/>
</dbReference>
<proteinExistence type="predicted"/>
<protein>
    <recommendedName>
        <fullName evidence="1">Copper amine oxidase N2-terminal domain-containing protein</fullName>
    </recommendedName>
</protein>
<comment type="caution">
    <text evidence="2">The sequence shown here is derived from an EMBL/GenBank/DDBJ whole genome shotgun (WGS) entry which is preliminary data.</text>
</comment>
<dbReference type="EMBL" id="JAZAVJ010000066">
    <property type="protein sequence ID" value="KAK7416609.1"/>
    <property type="molecule type" value="Genomic_DNA"/>
</dbReference>
<name>A0ABR1H6D4_9HYPO</name>
<dbReference type="Pfam" id="PF02727">
    <property type="entry name" value="Cu_amine_oxidN2"/>
    <property type="match status" value="1"/>
</dbReference>
<evidence type="ECO:0000259" key="1">
    <source>
        <dbReference type="Pfam" id="PF02727"/>
    </source>
</evidence>
<dbReference type="InterPro" id="IPR015800">
    <property type="entry name" value="Cu_amine_oxidase_N2"/>
</dbReference>
<dbReference type="Proteomes" id="UP001498476">
    <property type="component" value="Unassembled WGS sequence"/>
</dbReference>
<organism evidence="2 3">
    <name type="scientific">Neonectria punicea</name>
    <dbReference type="NCBI Taxonomy" id="979145"/>
    <lineage>
        <taxon>Eukaryota</taxon>
        <taxon>Fungi</taxon>
        <taxon>Dikarya</taxon>
        <taxon>Ascomycota</taxon>
        <taxon>Pezizomycotina</taxon>
        <taxon>Sordariomycetes</taxon>
        <taxon>Hypocreomycetidae</taxon>
        <taxon>Hypocreales</taxon>
        <taxon>Nectriaceae</taxon>
        <taxon>Neonectria</taxon>
    </lineage>
</organism>
<sequence>MSDNYISQLEILKPNKTDILNYLDGNGTKVPRYARVTLHEGAADVPGIVDYMVGPLPIGSDTKIQPLGYFYNGVNGINGVNGPKTMSSIANITKDLINVAYYGGDDE</sequence>
<keyword evidence="3" id="KW-1185">Reference proteome</keyword>
<dbReference type="InterPro" id="IPR016182">
    <property type="entry name" value="Cu_amine_oxidase_N-reg"/>
</dbReference>
<reference evidence="2 3" key="1">
    <citation type="journal article" date="2025" name="Microbiol. Resour. Announc.">
        <title>Draft genome sequences for Neonectria magnoliae and Neonectria punicea, canker pathogens of Liriodendron tulipifera and Acer saccharum in West Virginia.</title>
        <authorList>
            <person name="Petronek H.M."/>
            <person name="Kasson M.T."/>
            <person name="Metheny A.M."/>
            <person name="Stauder C.M."/>
            <person name="Lovett B."/>
            <person name="Lynch S.C."/>
            <person name="Garnas J.R."/>
            <person name="Kasson L.R."/>
            <person name="Stajich J.E."/>
        </authorList>
    </citation>
    <scope>NUCLEOTIDE SEQUENCE [LARGE SCALE GENOMIC DNA]</scope>
    <source>
        <strain evidence="2 3">NRRL 64653</strain>
    </source>
</reference>
<feature type="domain" description="Copper amine oxidase N2-terminal" evidence="1">
    <location>
        <begin position="2"/>
        <end position="57"/>
    </location>
</feature>
<evidence type="ECO:0000313" key="2">
    <source>
        <dbReference type="EMBL" id="KAK7416609.1"/>
    </source>
</evidence>